<keyword evidence="2" id="KW-1185">Reference proteome</keyword>
<dbReference type="Proteomes" id="UP001057402">
    <property type="component" value="Chromosome 2"/>
</dbReference>
<proteinExistence type="predicted"/>
<sequence>MQFVLRSAAVVRHSSNISSAAIESISLRARTVFGFSWWVRTLCDSAQPLHPHHRLHQGVDEKQSLALNNNLESGNPAVLRSFEQWMAEYGKLYLLQPRNLGASNPSVALLII</sequence>
<reference evidence="2" key="1">
    <citation type="journal article" date="2023" name="Front. Plant Sci.">
        <title>Chromosomal-level genome assembly of Melastoma candidum provides insights into trichome evolution.</title>
        <authorList>
            <person name="Zhong Y."/>
            <person name="Wu W."/>
            <person name="Sun C."/>
            <person name="Zou P."/>
            <person name="Liu Y."/>
            <person name="Dai S."/>
            <person name="Zhou R."/>
        </authorList>
    </citation>
    <scope>NUCLEOTIDE SEQUENCE [LARGE SCALE GENOMIC DNA]</scope>
</reference>
<name>A0ACB9S3C4_9MYRT</name>
<comment type="caution">
    <text evidence="1">The sequence shown here is derived from an EMBL/GenBank/DDBJ whole genome shotgun (WGS) entry which is preliminary data.</text>
</comment>
<dbReference type="EMBL" id="CM042881">
    <property type="protein sequence ID" value="KAI4385722.1"/>
    <property type="molecule type" value="Genomic_DNA"/>
</dbReference>
<evidence type="ECO:0000313" key="2">
    <source>
        <dbReference type="Proteomes" id="UP001057402"/>
    </source>
</evidence>
<gene>
    <name evidence="1" type="ORF">MLD38_003717</name>
</gene>
<protein>
    <submittedName>
        <fullName evidence="1">Uncharacterized protein</fullName>
    </submittedName>
</protein>
<accession>A0ACB9S3C4</accession>
<organism evidence="1 2">
    <name type="scientific">Melastoma candidum</name>
    <dbReference type="NCBI Taxonomy" id="119954"/>
    <lineage>
        <taxon>Eukaryota</taxon>
        <taxon>Viridiplantae</taxon>
        <taxon>Streptophyta</taxon>
        <taxon>Embryophyta</taxon>
        <taxon>Tracheophyta</taxon>
        <taxon>Spermatophyta</taxon>
        <taxon>Magnoliopsida</taxon>
        <taxon>eudicotyledons</taxon>
        <taxon>Gunneridae</taxon>
        <taxon>Pentapetalae</taxon>
        <taxon>rosids</taxon>
        <taxon>malvids</taxon>
        <taxon>Myrtales</taxon>
        <taxon>Melastomataceae</taxon>
        <taxon>Melastomatoideae</taxon>
        <taxon>Melastomateae</taxon>
        <taxon>Melastoma</taxon>
    </lineage>
</organism>
<evidence type="ECO:0000313" key="1">
    <source>
        <dbReference type="EMBL" id="KAI4385722.1"/>
    </source>
</evidence>